<sequence>MKAQQACVLAAMVAGASAFAPATSMRPVQSRAAGTNTRMLPMGTIAELSNIITAVADEADDLNYGSVAAPGWVLPVGALVVVATALIPILLKPGDDAARDMQQRDKDLWDKRD</sequence>
<organism evidence="3 4">
    <name type="scientific">Tribonema minus</name>
    <dbReference type="NCBI Taxonomy" id="303371"/>
    <lineage>
        <taxon>Eukaryota</taxon>
        <taxon>Sar</taxon>
        <taxon>Stramenopiles</taxon>
        <taxon>Ochrophyta</taxon>
        <taxon>PX clade</taxon>
        <taxon>Xanthophyceae</taxon>
        <taxon>Tribonematales</taxon>
        <taxon>Tribonemataceae</taxon>
        <taxon>Tribonema</taxon>
    </lineage>
</organism>
<dbReference type="OrthoDB" id="204918at2759"/>
<name>A0A835YTE3_9STRA</name>
<keyword evidence="2" id="KW-0732">Signal</keyword>
<dbReference type="Proteomes" id="UP000664859">
    <property type="component" value="Unassembled WGS sequence"/>
</dbReference>
<gene>
    <name evidence="3" type="ORF">JKP88DRAFT_223386</name>
</gene>
<evidence type="ECO:0000256" key="2">
    <source>
        <dbReference type="SAM" id="SignalP"/>
    </source>
</evidence>
<dbReference type="EMBL" id="JAFCMP010000401">
    <property type="protein sequence ID" value="KAG5180343.1"/>
    <property type="molecule type" value="Genomic_DNA"/>
</dbReference>
<evidence type="ECO:0000313" key="3">
    <source>
        <dbReference type="EMBL" id="KAG5180343.1"/>
    </source>
</evidence>
<feature type="signal peptide" evidence="2">
    <location>
        <begin position="1"/>
        <end position="18"/>
    </location>
</feature>
<evidence type="ECO:0000256" key="1">
    <source>
        <dbReference type="SAM" id="Phobius"/>
    </source>
</evidence>
<proteinExistence type="predicted"/>
<keyword evidence="4" id="KW-1185">Reference proteome</keyword>
<evidence type="ECO:0000313" key="4">
    <source>
        <dbReference type="Proteomes" id="UP000664859"/>
    </source>
</evidence>
<accession>A0A835YTE3</accession>
<comment type="caution">
    <text evidence="3">The sequence shown here is derived from an EMBL/GenBank/DDBJ whole genome shotgun (WGS) entry which is preliminary data.</text>
</comment>
<protein>
    <submittedName>
        <fullName evidence="3">Uncharacterized protein</fullName>
    </submittedName>
</protein>
<keyword evidence="1" id="KW-1133">Transmembrane helix</keyword>
<keyword evidence="1" id="KW-0812">Transmembrane</keyword>
<dbReference type="AlphaFoldDB" id="A0A835YTE3"/>
<keyword evidence="1" id="KW-0472">Membrane</keyword>
<reference evidence="3" key="1">
    <citation type="submission" date="2021-02" db="EMBL/GenBank/DDBJ databases">
        <title>First Annotated Genome of the Yellow-green Alga Tribonema minus.</title>
        <authorList>
            <person name="Mahan K.M."/>
        </authorList>
    </citation>
    <scope>NUCLEOTIDE SEQUENCE</scope>
    <source>
        <strain evidence="3">UTEX B ZZ1240</strain>
    </source>
</reference>
<feature type="chain" id="PRO_5032810274" evidence="2">
    <location>
        <begin position="19"/>
        <end position="113"/>
    </location>
</feature>
<feature type="transmembrane region" description="Helical" evidence="1">
    <location>
        <begin position="72"/>
        <end position="91"/>
    </location>
</feature>